<comment type="subcellular location">
    <subcellularLocation>
        <location evidence="1 6">Secreted</location>
    </subcellularLocation>
</comment>
<dbReference type="GO" id="GO:0005576">
    <property type="term" value="C:extracellular region"/>
    <property type="evidence" value="ECO:0007669"/>
    <property type="project" value="UniProtKB-SubCell"/>
</dbReference>
<evidence type="ECO:0000256" key="6">
    <source>
        <dbReference type="RuleBase" id="RU367044"/>
    </source>
</evidence>
<evidence type="ECO:0000313" key="8">
    <source>
        <dbReference type="EMBL" id="RHN77826.1"/>
    </source>
</evidence>
<keyword evidence="4 6" id="KW-0964">Secreted</keyword>
<proteinExistence type="inferred from homology"/>
<evidence type="ECO:0000256" key="4">
    <source>
        <dbReference type="ARBA" id="ARBA00022525"/>
    </source>
</evidence>
<protein>
    <recommendedName>
        <fullName evidence="6">S-protein homolog</fullName>
    </recommendedName>
</protein>
<feature type="signal peptide" evidence="6">
    <location>
        <begin position="1"/>
        <end position="24"/>
    </location>
</feature>
<reference evidence="9" key="3">
    <citation type="submission" date="2015-04" db="UniProtKB">
        <authorList>
            <consortium name="EnsemblPlants"/>
        </authorList>
    </citation>
    <scope>IDENTIFICATION</scope>
    <source>
        <strain evidence="9">cv. Jemalong A17</strain>
    </source>
</reference>
<evidence type="ECO:0000256" key="2">
    <source>
        <dbReference type="ARBA" id="ARBA00005581"/>
    </source>
</evidence>
<dbReference type="GO" id="GO:0060320">
    <property type="term" value="P:rejection of self pollen"/>
    <property type="evidence" value="ECO:0007669"/>
    <property type="project" value="UniProtKB-KW"/>
</dbReference>
<reference evidence="7 10" key="2">
    <citation type="journal article" date="2014" name="BMC Genomics">
        <title>An improved genome release (version Mt4.0) for the model legume Medicago truncatula.</title>
        <authorList>
            <person name="Tang H."/>
            <person name="Krishnakumar V."/>
            <person name="Bidwell S."/>
            <person name="Rosen B."/>
            <person name="Chan A."/>
            <person name="Zhou S."/>
            <person name="Gentzbittel L."/>
            <person name="Childs K.L."/>
            <person name="Yandell M."/>
            <person name="Gundlach H."/>
            <person name="Mayer K.F."/>
            <person name="Schwartz D.C."/>
            <person name="Town C.D."/>
        </authorList>
    </citation>
    <scope>GENOME REANNOTATION</scope>
    <source>
        <strain evidence="7">A17</strain>
        <strain evidence="9 10">cv. Jemalong A17</strain>
    </source>
</reference>
<reference evidence="8" key="4">
    <citation type="journal article" date="2018" name="Nat. Plants">
        <title>Whole-genome landscape of Medicago truncatula symbiotic genes.</title>
        <authorList>
            <person name="Pecrix Y."/>
            <person name="Gamas P."/>
            <person name="Carrere S."/>
        </authorList>
    </citation>
    <scope>NUCLEOTIDE SEQUENCE</scope>
    <source>
        <tissue evidence="8">Leaves</tissue>
    </source>
</reference>
<keyword evidence="3 6" id="KW-0713">Self-incompatibility</keyword>
<dbReference type="Pfam" id="PF05938">
    <property type="entry name" value="Self-incomp_S1"/>
    <property type="match status" value="1"/>
</dbReference>
<organism evidence="7 10">
    <name type="scientific">Medicago truncatula</name>
    <name type="common">Barrel medic</name>
    <name type="synonym">Medicago tribuloides</name>
    <dbReference type="NCBI Taxonomy" id="3880"/>
    <lineage>
        <taxon>Eukaryota</taxon>
        <taxon>Viridiplantae</taxon>
        <taxon>Streptophyta</taxon>
        <taxon>Embryophyta</taxon>
        <taxon>Tracheophyta</taxon>
        <taxon>Spermatophyta</taxon>
        <taxon>Magnoliopsida</taxon>
        <taxon>eudicotyledons</taxon>
        <taxon>Gunneridae</taxon>
        <taxon>Pentapetalae</taxon>
        <taxon>rosids</taxon>
        <taxon>fabids</taxon>
        <taxon>Fabales</taxon>
        <taxon>Fabaceae</taxon>
        <taxon>Papilionoideae</taxon>
        <taxon>50 kb inversion clade</taxon>
        <taxon>NPAAA clade</taxon>
        <taxon>Hologalegina</taxon>
        <taxon>IRL clade</taxon>
        <taxon>Trifolieae</taxon>
        <taxon>Medicago</taxon>
    </lineage>
</organism>
<name>A0A072VEJ3_MEDTR</name>
<evidence type="ECO:0000256" key="3">
    <source>
        <dbReference type="ARBA" id="ARBA00022471"/>
    </source>
</evidence>
<dbReference type="EnsemblPlants" id="KEH40409">
    <property type="protein sequence ID" value="KEH40409"/>
    <property type="gene ID" value="MTR_1g028420"/>
</dbReference>
<evidence type="ECO:0000313" key="7">
    <source>
        <dbReference type="EMBL" id="KEH40409.1"/>
    </source>
</evidence>
<evidence type="ECO:0000256" key="5">
    <source>
        <dbReference type="ARBA" id="ARBA00022729"/>
    </source>
</evidence>
<dbReference type="Proteomes" id="UP000265566">
    <property type="component" value="Chromosome 1"/>
</dbReference>
<dbReference type="Proteomes" id="UP000002051">
    <property type="component" value="Unassembled WGS sequence"/>
</dbReference>
<evidence type="ECO:0000313" key="10">
    <source>
        <dbReference type="Proteomes" id="UP000002051"/>
    </source>
</evidence>
<gene>
    <name evidence="7" type="ordered locus">MTR_1g028420</name>
    <name evidence="8" type="ORF">MtrunA17_Chr1g0158911</name>
</gene>
<reference evidence="7 10" key="1">
    <citation type="journal article" date="2011" name="Nature">
        <title>The Medicago genome provides insight into the evolution of rhizobial symbioses.</title>
        <authorList>
            <person name="Young N.D."/>
            <person name="Debelle F."/>
            <person name="Oldroyd G.E."/>
            <person name="Geurts R."/>
            <person name="Cannon S.B."/>
            <person name="Udvardi M.K."/>
            <person name="Benedito V.A."/>
            <person name="Mayer K.F."/>
            <person name="Gouzy J."/>
            <person name="Schoof H."/>
            <person name="Van de Peer Y."/>
            <person name="Proost S."/>
            <person name="Cook D.R."/>
            <person name="Meyers B.C."/>
            <person name="Spannagl M."/>
            <person name="Cheung F."/>
            <person name="De Mita S."/>
            <person name="Krishnakumar V."/>
            <person name="Gundlach H."/>
            <person name="Zhou S."/>
            <person name="Mudge J."/>
            <person name="Bharti A.K."/>
            <person name="Murray J.D."/>
            <person name="Naoumkina M.A."/>
            <person name="Rosen B."/>
            <person name="Silverstein K.A."/>
            <person name="Tang H."/>
            <person name="Rombauts S."/>
            <person name="Zhao P.X."/>
            <person name="Zhou P."/>
            <person name="Barbe V."/>
            <person name="Bardou P."/>
            <person name="Bechner M."/>
            <person name="Bellec A."/>
            <person name="Berger A."/>
            <person name="Berges H."/>
            <person name="Bidwell S."/>
            <person name="Bisseling T."/>
            <person name="Choisne N."/>
            <person name="Couloux A."/>
            <person name="Denny R."/>
            <person name="Deshpande S."/>
            <person name="Dai X."/>
            <person name="Doyle J.J."/>
            <person name="Dudez A.M."/>
            <person name="Farmer A.D."/>
            <person name="Fouteau S."/>
            <person name="Franken C."/>
            <person name="Gibelin C."/>
            <person name="Gish J."/>
            <person name="Goldstein S."/>
            <person name="Gonzalez A.J."/>
            <person name="Green P.J."/>
            <person name="Hallab A."/>
            <person name="Hartog M."/>
            <person name="Hua A."/>
            <person name="Humphray S.J."/>
            <person name="Jeong D.H."/>
            <person name="Jing Y."/>
            <person name="Jocker A."/>
            <person name="Kenton S.M."/>
            <person name="Kim D.J."/>
            <person name="Klee K."/>
            <person name="Lai H."/>
            <person name="Lang C."/>
            <person name="Lin S."/>
            <person name="Macmil S.L."/>
            <person name="Magdelenat G."/>
            <person name="Matthews L."/>
            <person name="McCorrison J."/>
            <person name="Monaghan E.L."/>
            <person name="Mun J.H."/>
            <person name="Najar F.Z."/>
            <person name="Nicholson C."/>
            <person name="Noirot C."/>
            <person name="O'Bleness M."/>
            <person name="Paule C.R."/>
            <person name="Poulain J."/>
            <person name="Prion F."/>
            <person name="Qin B."/>
            <person name="Qu C."/>
            <person name="Retzel E.F."/>
            <person name="Riddle C."/>
            <person name="Sallet E."/>
            <person name="Samain S."/>
            <person name="Samson N."/>
            <person name="Sanders I."/>
            <person name="Saurat O."/>
            <person name="Scarpelli C."/>
            <person name="Schiex T."/>
            <person name="Segurens B."/>
            <person name="Severin A.J."/>
            <person name="Sherrier D.J."/>
            <person name="Shi R."/>
            <person name="Sims S."/>
            <person name="Singer S.R."/>
            <person name="Sinharoy S."/>
            <person name="Sterck L."/>
            <person name="Viollet A."/>
            <person name="Wang B.B."/>
            <person name="Wang K."/>
            <person name="Wang M."/>
            <person name="Wang X."/>
            <person name="Warfsmann J."/>
            <person name="Weissenbach J."/>
            <person name="White D.D."/>
            <person name="White J.D."/>
            <person name="Wiley G.B."/>
            <person name="Wincker P."/>
            <person name="Xing Y."/>
            <person name="Yang L."/>
            <person name="Yao Z."/>
            <person name="Ying F."/>
            <person name="Zhai J."/>
            <person name="Zhou L."/>
            <person name="Zuber A."/>
            <person name="Denarie J."/>
            <person name="Dixon R.A."/>
            <person name="May G.D."/>
            <person name="Schwartz D.C."/>
            <person name="Rogers J."/>
            <person name="Quetier F."/>
            <person name="Town C.D."/>
            <person name="Roe B.A."/>
        </authorList>
    </citation>
    <scope>NUCLEOTIDE SEQUENCE [LARGE SCALE GENOMIC DNA]</scope>
    <source>
        <strain evidence="7">A17</strain>
        <strain evidence="9 10">cv. Jemalong A17</strain>
    </source>
</reference>
<dbReference type="AlphaFoldDB" id="A0A072VEJ3"/>
<accession>A0A072VEJ3</accession>
<evidence type="ECO:0000313" key="9">
    <source>
        <dbReference type="EnsemblPlants" id="KEH40409"/>
    </source>
</evidence>
<comment type="similarity">
    <text evidence="2 6">Belongs to the plant self-incompatibility (S1) protein family.</text>
</comment>
<dbReference type="EMBL" id="CM001217">
    <property type="protein sequence ID" value="KEH40409.1"/>
    <property type="molecule type" value="Genomic_DNA"/>
</dbReference>
<dbReference type="HOGENOM" id="CLU_125658_0_2_1"/>
<dbReference type="Gramene" id="rna1319">
    <property type="protein sequence ID" value="RHN77826.1"/>
    <property type="gene ID" value="gene1319"/>
</dbReference>
<dbReference type="PANTHER" id="PTHR31232">
    <property type="match status" value="1"/>
</dbReference>
<feature type="chain" id="PRO_5014500573" description="S-protein homolog" evidence="6">
    <location>
        <begin position="25"/>
        <end position="136"/>
    </location>
</feature>
<keyword evidence="5 6" id="KW-0732">Signal</keyword>
<keyword evidence="10" id="KW-1185">Reference proteome</keyword>
<sequence>MALFIQKFLLTCVLLLLTSHNVLAVHSTIFGQQKVHVYVYNDLPENVDLTLHCQSKDDDLGSHILHHGDNFNWSFGYGFFKQTLFHCSFQWNNELHSFNIVESGRDECFDCLWYIRESGPCLVEGGSPDSCIPWKK</sequence>
<dbReference type="EMBL" id="PSQE01000001">
    <property type="protein sequence ID" value="RHN77826.1"/>
    <property type="molecule type" value="Genomic_DNA"/>
</dbReference>
<evidence type="ECO:0000256" key="1">
    <source>
        <dbReference type="ARBA" id="ARBA00004613"/>
    </source>
</evidence>
<dbReference type="InterPro" id="IPR010264">
    <property type="entry name" value="Self-incomp_S1"/>
</dbReference>
<dbReference type="PANTHER" id="PTHR31232:SF43">
    <property type="entry name" value="S-PROTEIN HOMOLOG 29-RELATED"/>
    <property type="match status" value="1"/>
</dbReference>